<dbReference type="InterPro" id="IPR005061">
    <property type="entry name" value="Ist1"/>
</dbReference>
<evidence type="ECO:0000256" key="2">
    <source>
        <dbReference type="SAM" id="MobiDB-lite"/>
    </source>
</evidence>
<dbReference type="PANTHER" id="PTHR12161">
    <property type="entry name" value="IST1 FAMILY MEMBER"/>
    <property type="match status" value="1"/>
</dbReference>
<organism evidence="3 4">
    <name type="scientific">Coniosporium apollinis</name>
    <dbReference type="NCBI Taxonomy" id="61459"/>
    <lineage>
        <taxon>Eukaryota</taxon>
        <taxon>Fungi</taxon>
        <taxon>Dikarya</taxon>
        <taxon>Ascomycota</taxon>
        <taxon>Pezizomycotina</taxon>
        <taxon>Dothideomycetes</taxon>
        <taxon>Dothideomycetes incertae sedis</taxon>
        <taxon>Coniosporium</taxon>
    </lineage>
</organism>
<dbReference type="Pfam" id="PF03398">
    <property type="entry name" value="Ist1"/>
    <property type="match status" value="1"/>
</dbReference>
<name>A0ABQ9NS32_9PEZI</name>
<comment type="caution">
    <text evidence="3">The sequence shown here is derived from an EMBL/GenBank/DDBJ whole genome shotgun (WGS) entry which is preliminary data.</text>
</comment>
<dbReference type="Proteomes" id="UP001172684">
    <property type="component" value="Unassembled WGS sequence"/>
</dbReference>
<dbReference type="InterPro" id="IPR042277">
    <property type="entry name" value="IST1-like"/>
</dbReference>
<feature type="region of interest" description="Disordered" evidence="2">
    <location>
        <begin position="54"/>
        <end position="97"/>
    </location>
</feature>
<reference evidence="3" key="1">
    <citation type="submission" date="2022-10" db="EMBL/GenBank/DDBJ databases">
        <title>Culturing micro-colonial fungi from biological soil crusts in the Mojave desert and describing Neophaeococcomyces mojavensis, and introducing the new genera and species Taxawa tesnikishii.</title>
        <authorList>
            <person name="Kurbessoian T."/>
            <person name="Stajich J.E."/>
        </authorList>
    </citation>
    <scope>NUCLEOTIDE SEQUENCE</scope>
    <source>
        <strain evidence="3">TK_1</strain>
    </source>
</reference>
<comment type="similarity">
    <text evidence="1">Belongs to the IST1 family.</text>
</comment>
<feature type="compositionally biased region" description="Basic and acidic residues" evidence="2">
    <location>
        <begin position="329"/>
        <end position="352"/>
    </location>
</feature>
<gene>
    <name evidence="3" type="primary">IST1</name>
    <name evidence="3" type="ORF">H2201_004681</name>
</gene>
<dbReference type="EMBL" id="JAPDRL010000031">
    <property type="protein sequence ID" value="KAJ9665207.1"/>
    <property type="molecule type" value="Genomic_DNA"/>
</dbReference>
<feature type="region of interest" description="Disordered" evidence="2">
    <location>
        <begin position="228"/>
        <end position="352"/>
    </location>
</feature>
<keyword evidence="4" id="KW-1185">Reference proteome</keyword>
<sequence length="362" mass="39247">MAPPSSLVSKLKVQLKLSISRLRMVQQKDSALAKQQRRAMAQLIEVCGITLPPKTTPKLSPRAHTLHNNPPAAPGTPKPVQRAPLANTPPRQQGKLESAKIRVENIIASDITTELHEILELYCELLLARSQLLDPPSSLSPSHPRDAQQQCDPGLEEAVRSLIYAAPRTEVKELHAVRALLVEKFGKEFALSSMEGVGVAERVLKKLKIEQPPPKLVEGYLREIAKAYGVPFPGDDEDEDGDGDGEEEDGDDNDDGGSGGQKVKALEAPLEAEELSKATPPRDLGPKSPLRVTPQSPTSENVAPRIRLPGPPDLKPGAGKLKKTTASTGERRQSKTEKEDDGPGGKIPDVDELAKRFAQLKR</sequence>
<evidence type="ECO:0000313" key="4">
    <source>
        <dbReference type="Proteomes" id="UP001172684"/>
    </source>
</evidence>
<evidence type="ECO:0000256" key="1">
    <source>
        <dbReference type="ARBA" id="ARBA00005536"/>
    </source>
</evidence>
<feature type="compositionally biased region" description="Acidic residues" evidence="2">
    <location>
        <begin position="234"/>
        <end position="255"/>
    </location>
</feature>
<proteinExistence type="inferred from homology"/>
<accession>A0ABQ9NS32</accession>
<protein>
    <submittedName>
        <fullName evidence="3">Vacuolar protein sorting-associated protein ist1</fullName>
    </submittedName>
</protein>
<dbReference type="Gene3D" id="1.20.1260.60">
    <property type="entry name" value="Vacuolar protein sorting-associated protein Ist1"/>
    <property type="match status" value="1"/>
</dbReference>
<evidence type="ECO:0000313" key="3">
    <source>
        <dbReference type="EMBL" id="KAJ9665207.1"/>
    </source>
</evidence>
<dbReference type="PANTHER" id="PTHR12161:SF5">
    <property type="entry name" value="IST1 HOMOLOG"/>
    <property type="match status" value="1"/>
</dbReference>